<dbReference type="SMART" id="SM00560">
    <property type="entry name" value="LamGL"/>
    <property type="match status" value="1"/>
</dbReference>
<protein>
    <recommendedName>
        <fullName evidence="7">Internalin</fullName>
    </recommendedName>
</protein>
<dbReference type="NCBIfam" id="TIGR04183">
    <property type="entry name" value="Por_Secre_tail"/>
    <property type="match status" value="1"/>
</dbReference>
<dbReference type="GO" id="GO:0004553">
    <property type="term" value="F:hydrolase activity, hydrolyzing O-glycosyl compounds"/>
    <property type="evidence" value="ECO:0007669"/>
    <property type="project" value="UniProtKB-ARBA"/>
</dbReference>
<dbReference type="SMART" id="SM00282">
    <property type="entry name" value="LamG"/>
    <property type="match status" value="1"/>
</dbReference>
<evidence type="ECO:0008006" key="7">
    <source>
        <dbReference type="Google" id="ProtNLM"/>
    </source>
</evidence>
<dbReference type="InterPro" id="IPR013320">
    <property type="entry name" value="ConA-like_dom_sf"/>
</dbReference>
<gene>
    <name evidence="5" type="ORF">JCM19300_4103</name>
</gene>
<dbReference type="SUPFAM" id="SSF49899">
    <property type="entry name" value="Concanavalin A-like lectins/glucanases"/>
    <property type="match status" value="1"/>
</dbReference>
<dbReference type="Pfam" id="PF13385">
    <property type="entry name" value="Laminin_G_3"/>
    <property type="match status" value="1"/>
</dbReference>
<keyword evidence="1" id="KW-0732">Signal</keyword>
<evidence type="ECO:0000313" key="6">
    <source>
        <dbReference type="Proteomes" id="UP000029644"/>
    </source>
</evidence>
<dbReference type="Gene3D" id="2.60.120.200">
    <property type="match status" value="1"/>
</dbReference>
<accession>A0A090W0T7</accession>
<evidence type="ECO:0000259" key="4">
    <source>
        <dbReference type="SMART" id="SM00560"/>
    </source>
</evidence>
<dbReference type="InterPro" id="IPR026444">
    <property type="entry name" value="Secre_tail"/>
</dbReference>
<proteinExistence type="predicted"/>
<organism evidence="5 6">
    <name type="scientific">Algibacter lectus</name>
    <dbReference type="NCBI Taxonomy" id="221126"/>
    <lineage>
        <taxon>Bacteria</taxon>
        <taxon>Pseudomonadati</taxon>
        <taxon>Bacteroidota</taxon>
        <taxon>Flavobacteriia</taxon>
        <taxon>Flavobacteriales</taxon>
        <taxon>Flavobacteriaceae</taxon>
        <taxon>Algibacter</taxon>
    </lineage>
</organism>
<feature type="domain" description="LamG-like jellyroll fold" evidence="4">
    <location>
        <begin position="1298"/>
        <end position="1437"/>
    </location>
</feature>
<reference evidence="5 6" key="1">
    <citation type="journal article" date="2014" name="Genome Announc.">
        <title>Draft Genome Sequences of Marine Flavobacterium Algibacter lectus Strains SS8 and NR4.</title>
        <authorList>
            <person name="Takatani N."/>
            <person name="Nakanishi M."/>
            <person name="Meirelles P."/>
            <person name="Mino S."/>
            <person name="Suda W."/>
            <person name="Oshima K."/>
            <person name="Hattori M."/>
            <person name="Ohkuma M."/>
            <person name="Hosokawa M."/>
            <person name="Miyashita K."/>
            <person name="Thompson F.L."/>
            <person name="Niwa A."/>
            <person name="Sawabe T."/>
            <person name="Sawabe T."/>
        </authorList>
    </citation>
    <scope>NUCLEOTIDE SEQUENCE [LARGE SCALE GENOMIC DNA]</scope>
    <source>
        <strain evidence="5 6">JCM 19300</strain>
    </source>
</reference>
<keyword evidence="2" id="KW-1015">Disulfide bond</keyword>
<dbReference type="GO" id="GO:0005975">
    <property type="term" value="P:carbohydrate metabolic process"/>
    <property type="evidence" value="ECO:0007669"/>
    <property type="project" value="UniProtKB-ARBA"/>
</dbReference>
<dbReference type="EMBL" id="BBNQ01000002">
    <property type="protein sequence ID" value="GAL61157.1"/>
    <property type="molecule type" value="Genomic_DNA"/>
</dbReference>
<dbReference type="Proteomes" id="UP000029644">
    <property type="component" value="Unassembled WGS sequence"/>
</dbReference>
<evidence type="ECO:0000313" key="5">
    <source>
        <dbReference type="EMBL" id="GAL61157.1"/>
    </source>
</evidence>
<sequence length="2114" mass="234594">MPSFLEKLSSKNNKYNPLFLIKSLSQLSKNHSNYFLKSLQPKKASPIFFLICCLYSVVAFSQVPVNNDLIDATTVTHSSSWCSPDGAYTTLNATADGPKGIAWANGPNFNVWFKFQATAEQVKINLNLGSMRNPYLALWDHTTAEIKSARYTDASSSIYVQSNSLTIGQWYYISVDNYSALGNRGTFSLCIEDKVGFDYKEGAIEVPHTGNWCSSDAEYTTDNGSPDGPKGSAWSSDPNANVWFKFKATTTQINAEVKHGGVLGDIRYPLLALWDASGLEINSTNFNYTGNINNIQSNNLTIGDWYYVSVDNYSASSNRGNFTFCVDDKVNFDYKEGAIEIPHIGNWCSADAEYTTVNASPDRAKGSAWSSEPSANVWFKFQATTTQINTEVKYGGTLGDGRYPLLALWDASGTEINSTNFNYTGDYVNVQSPNLTIGNWYFISVDTYGSTGHRGSFTLCVDDKVNFDYKEGAIEVPHTADWCSVDAEYSTVHASPDGVKGSVWANGPNFNVWFKFKATSTQVNAEVKKDGTSGDMRYSYVALWEEDGTEITSKNYNNALNTRNVQSNNLTIGNWYYISVDNHSSTNYTGSFTLCVDDEVNFDYKEGAIEVPHTTSWCSGDDEYNTYNASPDGTKGSNWFDGPNFNVWFKFQATAAQVNAQVKTGDPSKNIRYASMALWDQSGNEVKSARYYSVDSSINVQTNNLTIGDWYYISVDHRNSIYYMGDFTLCIEDKVGHDYKEGAIEVPHTTSWCSGDEEYTTFNASPDEAKGSNWYDGPNYNVWFKFQATAQQISAQLKIGGTYGDIVYPFIAIWDNAGTEIKSTNYYSSYSSIKVQSNNLIVGDWYYISVDNRDNINYRGTFSLCIEDKVDFDYKEGAVEVPHTDSWCSADAEYSTVHASPDSNKGTAWFDGPNYNVWFKFQATSTQLRADVKIGGTNGDVDFPFIALWDVAGTEIKSTNYYNNESINLQTNNLTIGDWYYISVDHRNSIYYRGTFTLCIENKVGYDYKEGALEVPHTTNWCSGDAEYSTIHATADRDKGSAWFDGPNYNVWFKFQATTTQLKADLKIGGSYGNMDYPYIALWDVAGTEIKSENYFNSTDSINLQSNNLTIGDWYYISVDHRNAAYYRGAFSLCIENTIDYDYYEAAIDITSLINSCSADAIYTTRGASPDLNSGTAWNNSGPKYNRWFKFIAPPVSGQFNILIDRGDEKGTQRGTQVALWKDGGTIEVNSARYSSSNDDVTLSATNLTPGDTYYISVDTYSSNSYTGTFTICLENTFIDFNGTDYYIDFGRNHNFTSQFSLESWVLQKTNSGTAAIISKGETQTGNLRGYHLTIKNGYPNLSWYDNSGNAILDLSSPFEITNNTWHHVATSFNGSIASLYLDGVLVASQSTARPISNTQSFLIGASYDSSLASSVKNHFNGFIDEVRVWNVGLTQQQIQDMMNQEIAQSGTVVNGKITNQDVHSGLRWSNLRGYYPMTDNTATDHSNYNIDGTSKNNTTTIQAQTAPLPYKSAVNGNWENATTWLNNNVQYAPNTAMYGTHINWNITEINHDITNNTGHSVSALIIDSPATLTVKASDSLNVSRYLKLNGALTLEEDSQLIQGVDSELDVTSSGILHKNQQGSADTFTYNYWSSPVGPQNTTSNNNSYTLPEIFDGVNFLTSGYNGTVSPLGISTAWIWKFNNRTLGNYAEWQHVGNTGSMLPGEGFSMKGPGSGVPSDLQNYLLKGKPNNGDINLPINSGNEYLVGNPYPSAIDAKAFILDNGTTIAGPGSTTGTLYFWEHWGGNSHNLSSYQGGYASYSLSGGVPAAAKATSDPNVDQGGVSTKTPGRYIPVAQGFFVTAEATGTIKFNNSQRVFQTEDGTNSVFLKSTNSKNTNTSPNNHDDLREKLRIGFYSTNKIKRQLLTTVDPSASIGYDWGYDGPNIDYQIDDMYWLIDHNTYVIQGINEITETTVLPLGIHLKNEGVNIISIDEIENEVTPYNIYLHDKELNLYHNLRESNYYVTLIAGKYLDRFEITFTNSSETLETKPLELINRPVLVSFSNDNESVVISNPNALYIKSTEIFNMLGQSVYNFNTQSNQTSIIQATENLSSGSYIIKLNTDNGIVTNKVLIE</sequence>
<evidence type="ECO:0000259" key="3">
    <source>
        <dbReference type="SMART" id="SM00282"/>
    </source>
</evidence>
<feature type="domain" description="Laminin G" evidence="3">
    <location>
        <begin position="1294"/>
        <end position="1432"/>
    </location>
</feature>
<comment type="caution">
    <text evidence="5">The sequence shown here is derived from an EMBL/GenBank/DDBJ whole genome shotgun (WGS) entry which is preliminary data.</text>
</comment>
<evidence type="ECO:0000256" key="2">
    <source>
        <dbReference type="ARBA" id="ARBA00023157"/>
    </source>
</evidence>
<dbReference type="InterPro" id="IPR001791">
    <property type="entry name" value="Laminin_G"/>
</dbReference>
<dbReference type="InterPro" id="IPR006558">
    <property type="entry name" value="LamG-like"/>
</dbReference>
<name>A0A090W0T7_9FLAO</name>
<evidence type="ECO:0000256" key="1">
    <source>
        <dbReference type="ARBA" id="ARBA00022729"/>
    </source>
</evidence>